<keyword evidence="2" id="KW-1185">Reference proteome</keyword>
<gene>
    <name evidence="1" type="ORF">JDP02_09830</name>
</gene>
<dbReference type="GeneID" id="64188144"/>
<dbReference type="EMBL" id="JAEHFL010000015">
    <property type="protein sequence ID" value="MBK3428801.1"/>
    <property type="molecule type" value="Genomic_DNA"/>
</dbReference>
<organism evidence="1 2">
    <name type="scientific">Corynebacterium tuberculostearicum</name>
    <dbReference type="NCBI Taxonomy" id="38304"/>
    <lineage>
        <taxon>Bacteria</taxon>
        <taxon>Bacillati</taxon>
        <taxon>Actinomycetota</taxon>
        <taxon>Actinomycetes</taxon>
        <taxon>Mycobacteriales</taxon>
        <taxon>Corynebacteriaceae</taxon>
        <taxon>Corynebacterium</taxon>
    </lineage>
</organism>
<reference evidence="1 2" key="1">
    <citation type="submission" date="2020-12" db="EMBL/GenBank/DDBJ databases">
        <title>Draft genome sequence of the commensal strain Corynebacterium tuberculostearicum MFP09/CIP 102622 isolated from human skin.</title>
        <authorList>
            <person name="Boukerb A.M."/>
            <person name="Janvier X."/>
            <person name="Feuilloley M.G.J."/>
            <person name="Groboillot A."/>
        </authorList>
    </citation>
    <scope>NUCLEOTIDE SEQUENCE [LARGE SCALE GENOMIC DNA]</scope>
    <source>
        <strain evidence="1 2">CIP 102622</strain>
    </source>
</reference>
<name>A0A8I1HRY9_9CORY</name>
<dbReference type="RefSeq" id="WP_018121658.1">
    <property type="nucleotide sequence ID" value="NZ_JAEHFL010000015.1"/>
</dbReference>
<protein>
    <submittedName>
        <fullName evidence="1">Uncharacterized protein</fullName>
    </submittedName>
</protein>
<comment type="caution">
    <text evidence="1">The sequence shown here is derived from an EMBL/GenBank/DDBJ whole genome shotgun (WGS) entry which is preliminary data.</text>
</comment>
<dbReference type="AlphaFoldDB" id="A0A8I1HRY9"/>
<evidence type="ECO:0000313" key="2">
    <source>
        <dbReference type="Proteomes" id="UP000603369"/>
    </source>
</evidence>
<evidence type="ECO:0000313" key="1">
    <source>
        <dbReference type="EMBL" id="MBK3428801.1"/>
    </source>
</evidence>
<proteinExistence type="predicted"/>
<accession>A0A8I1HRY9</accession>
<dbReference type="Proteomes" id="UP000603369">
    <property type="component" value="Unassembled WGS sequence"/>
</dbReference>
<sequence>MQDIVSATRLQLMMFDRNMTKPHIEAAKRASQVLYNSVLNDLDEDKAGIGWMTDQINWKHSALIGEYLLSSISGVETALSTSALCNEKFRELELSQNMKIAHVQNSDRSARDPIPPELSTVFHSPNNELLHVFKDHSLISLAQALDRLAAVTVAVGGFKEKLLHTDCGRILDIAAKAHKNGKSGNTLRPGIFADVGTAGRQEQNNLLGLFLDWQRHGPEDWLPWLRQYRSTIVHRAPFVNWTAHTKGPHQNPGESVIRPFYLQPGWAESESMYRTARKGIQDLLLMQPAHTILSGLTESTAQYCHSVLRYANELWSKRRANPELIVQSAGMWPELESSSKLSFKGYSPNLKMAGNFLAINPDRVKRLKATQLLDRPADKWRS</sequence>